<keyword evidence="1" id="KW-0732">Signal</keyword>
<feature type="domain" description="DUF7282" evidence="2">
    <location>
        <begin position="42"/>
        <end position="151"/>
    </location>
</feature>
<keyword evidence="4" id="KW-1185">Reference proteome</keyword>
<name>A0A9X3CWS3_9FLAO</name>
<evidence type="ECO:0000259" key="2">
    <source>
        <dbReference type="Pfam" id="PF23951"/>
    </source>
</evidence>
<dbReference type="PROSITE" id="PS51257">
    <property type="entry name" value="PROKAR_LIPOPROTEIN"/>
    <property type="match status" value="1"/>
</dbReference>
<dbReference type="AlphaFoldDB" id="A0A9X3CWS3"/>
<evidence type="ECO:0000313" key="4">
    <source>
        <dbReference type="Proteomes" id="UP001148482"/>
    </source>
</evidence>
<organism evidence="3 4">
    <name type="scientific">Salinimicrobium profundisediminis</name>
    <dbReference type="NCBI Taxonomy" id="2994553"/>
    <lineage>
        <taxon>Bacteria</taxon>
        <taxon>Pseudomonadati</taxon>
        <taxon>Bacteroidota</taxon>
        <taxon>Flavobacteriia</taxon>
        <taxon>Flavobacteriales</taxon>
        <taxon>Flavobacteriaceae</taxon>
        <taxon>Salinimicrobium</taxon>
    </lineage>
</organism>
<dbReference type="EMBL" id="JAPJDA010000011">
    <property type="protein sequence ID" value="MCX2838124.1"/>
    <property type="molecule type" value="Genomic_DNA"/>
</dbReference>
<feature type="domain" description="DUF7282" evidence="2">
    <location>
        <begin position="284"/>
        <end position="393"/>
    </location>
</feature>
<reference evidence="3" key="1">
    <citation type="submission" date="2022-11" db="EMBL/GenBank/DDBJ databases">
        <title>Salinimicrobium profundisediminis sp. nov., isolated from deep-sea sediment of the Mariana Trench.</title>
        <authorList>
            <person name="Fu H."/>
        </authorList>
    </citation>
    <scope>NUCLEOTIDE SEQUENCE</scope>
    <source>
        <strain evidence="3">MT39</strain>
    </source>
</reference>
<dbReference type="RefSeq" id="WP_266069381.1">
    <property type="nucleotide sequence ID" value="NZ_JAPJDA010000011.1"/>
</dbReference>
<gene>
    <name evidence="3" type="ORF">OQ279_08145</name>
</gene>
<comment type="caution">
    <text evidence="3">The sequence shown here is derived from an EMBL/GenBank/DDBJ whole genome shotgun (WGS) entry which is preliminary data.</text>
</comment>
<protein>
    <recommendedName>
        <fullName evidence="2">DUF7282 domain-containing protein</fullName>
    </recommendedName>
</protein>
<dbReference type="Proteomes" id="UP001148482">
    <property type="component" value="Unassembled WGS sequence"/>
</dbReference>
<accession>A0A9X3CWS3</accession>
<proteinExistence type="predicted"/>
<dbReference type="InterPro" id="IPR055706">
    <property type="entry name" value="Slg1/2_DUF7282"/>
</dbReference>
<feature type="signal peptide" evidence="1">
    <location>
        <begin position="1"/>
        <end position="21"/>
    </location>
</feature>
<dbReference type="Pfam" id="PF23951">
    <property type="entry name" value="DUF7282"/>
    <property type="match status" value="3"/>
</dbReference>
<feature type="chain" id="PRO_5040746822" description="DUF7282 domain-containing protein" evidence="1">
    <location>
        <begin position="22"/>
        <end position="398"/>
    </location>
</feature>
<evidence type="ECO:0000313" key="3">
    <source>
        <dbReference type="EMBL" id="MCX2838124.1"/>
    </source>
</evidence>
<sequence length="398" mass="42562">MKLKKFYLLMLPMILSLGLVACSDDDDGGVDPDLPPTGAIVVDEQVTVQDGTLTINSVNISEDGWVVIHRDNNGAPVVPGIISVPKQIDDGPTTNVTIELKDGEQVQNGETLWVMLHVDNGESGVYEFDTVNGVDAPVTDLQGDIVTVPFTVVVEGDDVLLTAADQDLVNGVVYVESITLEEDGYVVIHESNDAGDGPQVPEIISQPVYLEAGAYANVGVPLKEDGTVEAGDVLWVMLHEDTGEEGVYEFDGENGLDSPLTKDGDIVVTPITINDVTEAPMSGMLTVNDQPIVDNTITVESINVDMDGWVVVHATNEAGDGPQVPEIISEPVYLEAGDNTDVVVTFEEDANVAAGDTVWVMLHDDTGVEEVYEFDNMNGLDLPLFDDDGIIVTPITLE</sequence>
<feature type="domain" description="DUF7282" evidence="2">
    <location>
        <begin position="161"/>
        <end position="272"/>
    </location>
</feature>
<evidence type="ECO:0000256" key="1">
    <source>
        <dbReference type="SAM" id="SignalP"/>
    </source>
</evidence>